<feature type="transmembrane region" description="Helical" evidence="6">
    <location>
        <begin position="405"/>
        <end position="428"/>
    </location>
</feature>
<sequence>MVVGASGKKRLVLGGWNRCAMLMVLFVALVEGVALDEKGLELVSEREEANTAAQQEQDLGNLVGAVDETKSFNVNVGFFASASEPQEARVILNVDSTAEGIEHVRVDFRRTDIQSPRFELAPRPYLVATERGSEEPEPLRDDSTEYLQFIKFQSADPAFREDKIGFWTQKFYQYLVLEGGKEWTIYLYNMNPQRDNQENLTGTLEVAFLGGSKPCPRGEELQGTCSGRGTCTSDGVCECNSNDSEYFAGRFCEEKVFRMTDLVLQTDQTLDTDQTLHFSYEVDCQLEDGEECYTLFSVALPSPSRGPRYFITTRKVQGEQCENPQEIQTEVNEIYLLGQGQTNRFDQDTTLFACGRKQVGQVNQGQRVILSMINVQSGAIPNVGARMFACGGTSNESCNQVDGSFYRVAILIIVPFAIMVLALAIPWYRIVRRRRDPPSNRNCPGLSKREINRIMPAYAYPGDDTVGEMEAQSCDEQCTVCLSEYEHGELVRRLPCGHMYHKNCLDKWMVKYANCPTCRSPVQEDEAEKKRFWVRRTGRFRRGAEHAADPESQGSSDEDSDID</sequence>
<dbReference type="PANTHER" id="PTHR45931:SF3">
    <property type="entry name" value="RING ZINC FINGER-CONTAINING PROTEIN"/>
    <property type="match status" value="1"/>
</dbReference>
<evidence type="ECO:0000256" key="5">
    <source>
        <dbReference type="SAM" id="MobiDB-lite"/>
    </source>
</evidence>
<dbReference type="EMBL" id="HBHW01006765">
    <property type="protein sequence ID" value="CAE0037219.1"/>
    <property type="molecule type" value="Transcribed_RNA"/>
</dbReference>
<keyword evidence="2 4" id="KW-0863">Zinc-finger</keyword>
<keyword evidence="3" id="KW-0862">Zinc</keyword>
<keyword evidence="6" id="KW-0472">Membrane</keyword>
<dbReference type="GO" id="GO:0005634">
    <property type="term" value="C:nucleus"/>
    <property type="evidence" value="ECO:0007669"/>
    <property type="project" value="TreeGrafter"/>
</dbReference>
<dbReference type="EMBL" id="HBHW01006763">
    <property type="protein sequence ID" value="CAE0037217.1"/>
    <property type="molecule type" value="Transcribed_RNA"/>
</dbReference>
<dbReference type="GO" id="GO:0006511">
    <property type="term" value="P:ubiquitin-dependent protein catabolic process"/>
    <property type="evidence" value="ECO:0007669"/>
    <property type="project" value="TreeGrafter"/>
</dbReference>
<dbReference type="InterPro" id="IPR001841">
    <property type="entry name" value="Znf_RING"/>
</dbReference>
<feature type="domain" description="RING-type" evidence="8">
    <location>
        <begin position="478"/>
        <end position="519"/>
    </location>
</feature>
<evidence type="ECO:0000313" key="9">
    <source>
        <dbReference type="EMBL" id="CAE0037217.1"/>
    </source>
</evidence>
<dbReference type="PANTHER" id="PTHR45931">
    <property type="entry name" value="SI:CH211-59O9.10"/>
    <property type="match status" value="1"/>
</dbReference>
<keyword evidence="6" id="KW-0812">Transmembrane</keyword>
<feature type="region of interest" description="Disordered" evidence="5">
    <location>
        <begin position="542"/>
        <end position="563"/>
    </location>
</feature>
<dbReference type="SMART" id="SM00184">
    <property type="entry name" value="RING"/>
    <property type="match status" value="1"/>
</dbReference>
<evidence type="ECO:0000259" key="8">
    <source>
        <dbReference type="PROSITE" id="PS50089"/>
    </source>
</evidence>
<proteinExistence type="predicted"/>
<dbReference type="SUPFAM" id="SSF57850">
    <property type="entry name" value="RING/U-box"/>
    <property type="match status" value="1"/>
</dbReference>
<organism evidence="9">
    <name type="scientific">Rhodosorus marinus</name>
    <dbReference type="NCBI Taxonomy" id="101924"/>
    <lineage>
        <taxon>Eukaryota</taxon>
        <taxon>Rhodophyta</taxon>
        <taxon>Stylonematophyceae</taxon>
        <taxon>Stylonematales</taxon>
        <taxon>Stylonemataceae</taxon>
        <taxon>Rhodosorus</taxon>
    </lineage>
</organism>
<evidence type="ECO:0000256" key="2">
    <source>
        <dbReference type="ARBA" id="ARBA00022771"/>
    </source>
</evidence>
<dbReference type="InterPro" id="IPR051834">
    <property type="entry name" value="RING_finger_E3_ligase"/>
</dbReference>
<dbReference type="Pfam" id="PF13639">
    <property type="entry name" value="zf-RING_2"/>
    <property type="match status" value="1"/>
</dbReference>
<keyword evidence="7" id="KW-0732">Signal</keyword>
<feature type="signal peptide" evidence="7">
    <location>
        <begin position="1"/>
        <end position="35"/>
    </location>
</feature>
<accession>A0A7S3E7Z2</accession>
<evidence type="ECO:0000313" key="10">
    <source>
        <dbReference type="EMBL" id="CAE0037219.1"/>
    </source>
</evidence>
<dbReference type="Gene3D" id="3.30.40.10">
    <property type="entry name" value="Zinc/RING finger domain, C3HC4 (zinc finger)"/>
    <property type="match status" value="1"/>
</dbReference>
<reference evidence="9" key="1">
    <citation type="submission" date="2021-01" db="EMBL/GenBank/DDBJ databases">
        <authorList>
            <person name="Corre E."/>
            <person name="Pelletier E."/>
            <person name="Niang G."/>
            <person name="Scheremetjew M."/>
            <person name="Finn R."/>
            <person name="Kale V."/>
            <person name="Holt S."/>
            <person name="Cochrane G."/>
            <person name="Meng A."/>
            <person name="Brown T."/>
            <person name="Cohen L."/>
        </authorList>
    </citation>
    <scope>NUCLEOTIDE SEQUENCE</scope>
    <source>
        <strain evidence="9">CCMP 769</strain>
    </source>
</reference>
<dbReference type="PROSITE" id="PS50089">
    <property type="entry name" value="ZF_RING_2"/>
    <property type="match status" value="1"/>
</dbReference>
<dbReference type="InterPro" id="IPR013083">
    <property type="entry name" value="Znf_RING/FYVE/PHD"/>
</dbReference>
<keyword evidence="1" id="KW-0479">Metal-binding</keyword>
<protein>
    <recommendedName>
        <fullName evidence="8">RING-type domain-containing protein</fullName>
    </recommendedName>
</protein>
<evidence type="ECO:0000256" key="3">
    <source>
        <dbReference type="ARBA" id="ARBA00022833"/>
    </source>
</evidence>
<dbReference type="Gene3D" id="2.10.25.10">
    <property type="entry name" value="Laminin"/>
    <property type="match status" value="1"/>
</dbReference>
<evidence type="ECO:0000256" key="1">
    <source>
        <dbReference type="ARBA" id="ARBA00022723"/>
    </source>
</evidence>
<dbReference type="GO" id="GO:0008270">
    <property type="term" value="F:zinc ion binding"/>
    <property type="evidence" value="ECO:0007669"/>
    <property type="project" value="UniProtKB-KW"/>
</dbReference>
<evidence type="ECO:0000256" key="6">
    <source>
        <dbReference type="SAM" id="Phobius"/>
    </source>
</evidence>
<evidence type="ECO:0000256" key="4">
    <source>
        <dbReference type="PROSITE-ProRule" id="PRU00175"/>
    </source>
</evidence>
<evidence type="ECO:0000256" key="7">
    <source>
        <dbReference type="SAM" id="SignalP"/>
    </source>
</evidence>
<keyword evidence="6" id="KW-1133">Transmembrane helix</keyword>
<name>A0A7S3E7Z2_9RHOD</name>
<feature type="chain" id="PRO_5035593429" description="RING-type domain-containing protein" evidence="7">
    <location>
        <begin position="36"/>
        <end position="563"/>
    </location>
</feature>
<dbReference type="GO" id="GO:0061630">
    <property type="term" value="F:ubiquitin protein ligase activity"/>
    <property type="evidence" value="ECO:0007669"/>
    <property type="project" value="TreeGrafter"/>
</dbReference>
<dbReference type="AlphaFoldDB" id="A0A7S3E7Z2"/>
<gene>
    <name evidence="9" type="ORF">RMAR00112_LOCUS5167</name>
    <name evidence="10" type="ORF">RMAR00112_LOCUS5169</name>
</gene>